<dbReference type="InParanoid" id="A0A1Y2MBH9"/>
<dbReference type="EMBL" id="KZ107839">
    <property type="protein sequence ID" value="OSS52578.1"/>
    <property type="molecule type" value="Genomic_DNA"/>
</dbReference>
<reference evidence="1 2" key="1">
    <citation type="journal article" date="2017" name="Genome Announc.">
        <title>Genome sequence of the saprophytic ascomycete Epicoccum nigrum ICMP 19927 strain isolated from New Zealand.</title>
        <authorList>
            <person name="Fokin M."/>
            <person name="Fleetwood D."/>
            <person name="Weir B.S."/>
            <person name="Villas-Boas S.G."/>
        </authorList>
    </citation>
    <scope>NUCLEOTIDE SEQUENCE [LARGE SCALE GENOMIC DNA]</scope>
    <source>
        <strain evidence="1 2">ICMP 19927</strain>
    </source>
</reference>
<protein>
    <submittedName>
        <fullName evidence="1">Uncharacterized protein</fullName>
    </submittedName>
</protein>
<name>A0A1Y2MBH9_EPING</name>
<proteinExistence type="predicted"/>
<evidence type="ECO:0000313" key="2">
    <source>
        <dbReference type="Proteomes" id="UP000193240"/>
    </source>
</evidence>
<sequence length="99" mass="10716">MAPSLAQNAVYSAAMRSNTPLPTHLGDDTMPGISHGNLPHLVMRGAVPRVCMQRHMTPFRSTATKQTPAAWLYLGQNSTLTFKAVPDVQTLGLQSLASW</sequence>
<keyword evidence="2" id="KW-1185">Reference proteome</keyword>
<gene>
    <name evidence="1" type="ORF">B5807_01843</name>
</gene>
<accession>A0A1Y2MBH9</accession>
<organism evidence="1 2">
    <name type="scientific">Epicoccum nigrum</name>
    <name type="common">Soil fungus</name>
    <name type="synonym">Epicoccum purpurascens</name>
    <dbReference type="NCBI Taxonomy" id="105696"/>
    <lineage>
        <taxon>Eukaryota</taxon>
        <taxon>Fungi</taxon>
        <taxon>Dikarya</taxon>
        <taxon>Ascomycota</taxon>
        <taxon>Pezizomycotina</taxon>
        <taxon>Dothideomycetes</taxon>
        <taxon>Pleosporomycetidae</taxon>
        <taxon>Pleosporales</taxon>
        <taxon>Pleosporineae</taxon>
        <taxon>Didymellaceae</taxon>
        <taxon>Epicoccum</taxon>
    </lineage>
</organism>
<dbReference type="Proteomes" id="UP000193240">
    <property type="component" value="Unassembled WGS sequence"/>
</dbReference>
<dbReference type="AlphaFoldDB" id="A0A1Y2MBH9"/>
<evidence type="ECO:0000313" key="1">
    <source>
        <dbReference type="EMBL" id="OSS52578.1"/>
    </source>
</evidence>